<feature type="region of interest" description="Disordered" evidence="1">
    <location>
        <begin position="24"/>
        <end position="98"/>
    </location>
</feature>
<evidence type="ECO:0000259" key="3">
    <source>
        <dbReference type="Pfam" id="PF17517"/>
    </source>
</evidence>
<name>A0A2S9YK10_9BACT</name>
<accession>A0A2S9YK10</accession>
<dbReference type="Pfam" id="PF17517">
    <property type="entry name" value="IgGFc_binding"/>
    <property type="match status" value="1"/>
</dbReference>
<sequence>MSPAMQRLALFSILSAFPMLTACGGDPSSEGDASSQTGITTAPETGGPETGDGDGDGDGDGGEGDGDGDPGDGDTSDSGVKFDMAELPDGGDDGGMAVPPSCDNIDDFPATSVGCEYFGVQVPSYGSNLPYGIAVGNPSTETATVTIEDMRGPGDTLREITTFELEPTDSVLTPINGLGGILDGSHMVSDPGLNPFAAFRVSSDVPITAMQLFPVGGGPSHVSEASMLLPVNALDQSYIASTWSSFSGSQQGFVVVVAIEDATTVFTDSGDYMLDAFDAWHFQSGADGTGYFVGADKPVAVFSGIECTMIPDLPWYACDHLEEQMLPLSAWGTHYVGARHPHRVPNLLSEPEDVYWRVIAAVDDTTITLNPAVAGNEIQLEQVGDWVEFGTPVSFEATGDKPFLLVQYMSGCYNVVKETDVSNSCDQGPTGDPYMMQSVPAEQWLTQLPFLTDTSYPRDFVTIIREQGTEVTLECLGVVSDDHFTSIPGTIYEVGQVDLDIAGNGGEGDCVDGAQFLTADKPVGVLVGGVDWATSYGYPGGLSLDALWEPPIVPQG</sequence>
<proteinExistence type="predicted"/>
<keyword evidence="5" id="KW-1185">Reference proteome</keyword>
<dbReference type="PROSITE" id="PS51257">
    <property type="entry name" value="PROKAR_LIPOPROTEIN"/>
    <property type="match status" value="1"/>
</dbReference>
<gene>
    <name evidence="4" type="ORF">ENSA5_02440</name>
</gene>
<dbReference type="Proteomes" id="UP000237968">
    <property type="component" value="Unassembled WGS sequence"/>
</dbReference>
<evidence type="ECO:0000256" key="2">
    <source>
        <dbReference type="SAM" id="SignalP"/>
    </source>
</evidence>
<evidence type="ECO:0000313" key="5">
    <source>
        <dbReference type="Proteomes" id="UP000237968"/>
    </source>
</evidence>
<feature type="compositionally biased region" description="Acidic residues" evidence="1">
    <location>
        <begin position="51"/>
        <end position="75"/>
    </location>
</feature>
<evidence type="ECO:0000256" key="1">
    <source>
        <dbReference type="SAM" id="MobiDB-lite"/>
    </source>
</evidence>
<dbReference type="PANTHER" id="PTHR46534:SF1">
    <property type="entry name" value="IGGFC-BINDING PROTEIN N-TERMINAL DOMAIN-CONTAINING PROTEIN"/>
    <property type="match status" value="1"/>
</dbReference>
<keyword evidence="2" id="KW-0732">Signal</keyword>
<organism evidence="4 5">
    <name type="scientific">Enhygromyxa salina</name>
    <dbReference type="NCBI Taxonomy" id="215803"/>
    <lineage>
        <taxon>Bacteria</taxon>
        <taxon>Pseudomonadati</taxon>
        <taxon>Myxococcota</taxon>
        <taxon>Polyangia</taxon>
        <taxon>Nannocystales</taxon>
        <taxon>Nannocystaceae</taxon>
        <taxon>Enhygromyxa</taxon>
    </lineage>
</organism>
<comment type="caution">
    <text evidence="4">The sequence shown here is derived from an EMBL/GenBank/DDBJ whole genome shotgun (WGS) entry which is preliminary data.</text>
</comment>
<reference evidence="4 5" key="1">
    <citation type="submission" date="2018-03" db="EMBL/GenBank/DDBJ databases">
        <title>Draft Genome Sequences of the Obligatory Marine Myxobacteria Enhygromyxa salina SWB005.</title>
        <authorList>
            <person name="Poehlein A."/>
            <person name="Moghaddam J.A."/>
            <person name="Harms H."/>
            <person name="Alanjari M."/>
            <person name="Koenig G.M."/>
            <person name="Daniel R."/>
            <person name="Schaeberle T.F."/>
        </authorList>
    </citation>
    <scope>NUCLEOTIDE SEQUENCE [LARGE SCALE GENOMIC DNA]</scope>
    <source>
        <strain evidence="4 5">SWB005</strain>
    </source>
</reference>
<feature type="compositionally biased region" description="Polar residues" evidence="1">
    <location>
        <begin position="31"/>
        <end position="42"/>
    </location>
</feature>
<dbReference type="EMBL" id="PVNK01000013">
    <property type="protein sequence ID" value="PRQ05424.1"/>
    <property type="molecule type" value="Genomic_DNA"/>
</dbReference>
<evidence type="ECO:0000313" key="4">
    <source>
        <dbReference type="EMBL" id="PRQ05424.1"/>
    </source>
</evidence>
<feature type="signal peptide" evidence="2">
    <location>
        <begin position="1"/>
        <end position="24"/>
    </location>
</feature>
<dbReference type="AlphaFoldDB" id="A0A2S9YK10"/>
<feature type="domain" description="IgGFc-binding protein N-terminal" evidence="3">
    <location>
        <begin position="224"/>
        <end position="529"/>
    </location>
</feature>
<protein>
    <recommendedName>
        <fullName evidence="3">IgGFc-binding protein N-terminal domain-containing protein</fullName>
    </recommendedName>
</protein>
<dbReference type="InterPro" id="IPR035234">
    <property type="entry name" value="IgGFc-bd_N"/>
</dbReference>
<feature type="chain" id="PRO_5015646736" description="IgGFc-binding protein N-terminal domain-containing protein" evidence="2">
    <location>
        <begin position="25"/>
        <end position="556"/>
    </location>
</feature>
<dbReference type="PANTHER" id="PTHR46534">
    <property type="entry name" value="IGGFC_BINDING DOMAIN-CONTAINING PROTEIN"/>
    <property type="match status" value="1"/>
</dbReference>